<feature type="transmembrane region" description="Helical" evidence="1">
    <location>
        <begin position="201"/>
        <end position="221"/>
    </location>
</feature>
<keyword evidence="3" id="KW-1185">Reference proteome</keyword>
<proteinExistence type="predicted"/>
<feature type="transmembrane region" description="Helical" evidence="1">
    <location>
        <begin position="37"/>
        <end position="57"/>
    </location>
</feature>
<reference evidence="2 3" key="2">
    <citation type="journal article" date="2022" name="Mar. Drugs">
        <title>Bioassay-Guided Fractionation Leads to the Detection of Cholic Acid Generated by the Rare Thalassomonas sp.</title>
        <authorList>
            <person name="Pheiffer F."/>
            <person name="Schneider Y.K."/>
            <person name="Hansen E.H."/>
            <person name="Andersen J.H."/>
            <person name="Isaksson J."/>
            <person name="Busche T."/>
            <person name="R C."/>
            <person name="Kalinowski J."/>
            <person name="Zyl L.V."/>
            <person name="Trindade M."/>
        </authorList>
    </citation>
    <scope>NUCLEOTIDE SEQUENCE [LARGE SCALE GENOMIC DNA]</scope>
    <source>
        <strain evidence="2 3">A5K-106</strain>
    </source>
</reference>
<dbReference type="EMBL" id="CP059735">
    <property type="protein sequence ID" value="WDD97490.1"/>
    <property type="molecule type" value="Genomic_DNA"/>
</dbReference>
<dbReference type="KEGG" id="tact:SG35_019500"/>
<reference evidence="2 3" key="1">
    <citation type="journal article" date="2015" name="Genome Announc.">
        <title>Draft Genome Sequences of Marine Isolates of Thalassomonas viridans and Thalassomonas actiniarum.</title>
        <authorList>
            <person name="Olonade I."/>
            <person name="van Zyl L.J."/>
            <person name="Trindade M."/>
        </authorList>
    </citation>
    <scope>NUCLEOTIDE SEQUENCE [LARGE SCALE GENOMIC DNA]</scope>
    <source>
        <strain evidence="2 3">A5K-106</strain>
    </source>
</reference>
<dbReference type="AlphaFoldDB" id="A0AAE9YL75"/>
<dbReference type="InterPro" id="IPR011672">
    <property type="entry name" value="DUF1614"/>
</dbReference>
<protein>
    <submittedName>
        <fullName evidence="2">DUF1614 domain-containing protein</fullName>
    </submittedName>
</protein>
<keyword evidence="1" id="KW-0812">Transmembrane</keyword>
<keyword evidence="1" id="KW-1133">Transmembrane helix</keyword>
<keyword evidence="1" id="KW-0472">Membrane</keyword>
<sequence>MPAGIFALVCFFLLLVLWPLIFMDIMLLALVKLGIPPFFGLFIILAIVVGSFINIPLKRYRFREEIKSDWLKLYGLEHRFLPLRLKQNEMVIAVNVGGCLVPLLLALYQLGRLFMTGGLLMAMAAIIINVVICYHLSKVKPGVGILLPAFYPGIIAGLCGLLFYPQNPSAVAFCSGILGPLIGADLLNLKQIVQLRAGTASIGGAGTFDGIVISGFIALLLT</sequence>
<dbReference type="Pfam" id="PF07758">
    <property type="entry name" value="DUF1614"/>
    <property type="match status" value="1"/>
</dbReference>
<evidence type="ECO:0000256" key="1">
    <source>
        <dbReference type="SAM" id="Phobius"/>
    </source>
</evidence>
<evidence type="ECO:0000313" key="2">
    <source>
        <dbReference type="EMBL" id="WDD97490.1"/>
    </source>
</evidence>
<feature type="transmembrane region" description="Helical" evidence="1">
    <location>
        <begin position="5"/>
        <end position="31"/>
    </location>
</feature>
<gene>
    <name evidence="2" type="ORF">SG35_019500</name>
</gene>
<dbReference type="RefSeq" id="WP_044831990.1">
    <property type="nucleotide sequence ID" value="NZ_CP059735.1"/>
</dbReference>
<feature type="transmembrane region" description="Helical" evidence="1">
    <location>
        <begin position="143"/>
        <end position="164"/>
    </location>
</feature>
<organism evidence="2 3">
    <name type="scientific">Thalassomonas actiniarum</name>
    <dbReference type="NCBI Taxonomy" id="485447"/>
    <lineage>
        <taxon>Bacteria</taxon>
        <taxon>Pseudomonadati</taxon>
        <taxon>Pseudomonadota</taxon>
        <taxon>Gammaproteobacteria</taxon>
        <taxon>Alteromonadales</taxon>
        <taxon>Colwelliaceae</taxon>
        <taxon>Thalassomonas</taxon>
    </lineage>
</organism>
<evidence type="ECO:0000313" key="3">
    <source>
        <dbReference type="Proteomes" id="UP000032568"/>
    </source>
</evidence>
<accession>A0AAE9YL75</accession>
<dbReference type="Proteomes" id="UP000032568">
    <property type="component" value="Chromosome"/>
</dbReference>
<name>A0AAE9YL75_9GAMM</name>
<feature type="transmembrane region" description="Helical" evidence="1">
    <location>
        <begin position="114"/>
        <end position="136"/>
    </location>
</feature>
<feature type="transmembrane region" description="Helical" evidence="1">
    <location>
        <begin position="90"/>
        <end position="108"/>
    </location>
</feature>